<keyword evidence="1" id="KW-0732">Signal</keyword>
<keyword evidence="3" id="KW-1185">Reference proteome</keyword>
<dbReference type="Gene3D" id="3.40.390.10">
    <property type="entry name" value="Collagenase (Catalytic Domain)"/>
    <property type="match status" value="1"/>
</dbReference>
<dbReference type="GO" id="GO:0008237">
    <property type="term" value="F:metallopeptidase activity"/>
    <property type="evidence" value="ECO:0007669"/>
    <property type="project" value="InterPro"/>
</dbReference>
<evidence type="ECO:0000313" key="3">
    <source>
        <dbReference type="Proteomes" id="UP000464378"/>
    </source>
</evidence>
<protein>
    <recommendedName>
        <fullName evidence="4">Metallopeptidase</fullName>
    </recommendedName>
</protein>
<evidence type="ECO:0008006" key="4">
    <source>
        <dbReference type="Google" id="ProtNLM"/>
    </source>
</evidence>
<dbReference type="InterPro" id="IPR024079">
    <property type="entry name" value="MetalloPept_cat_dom_sf"/>
</dbReference>
<feature type="signal peptide" evidence="1">
    <location>
        <begin position="1"/>
        <end position="22"/>
    </location>
</feature>
<sequence>MRIPHVCGLILYALFFPNLVVAEAPAKPTSHTTRKIEGWTVRIDDRLLDGPDSQIGTEAIRLLEGQLHTIRFVVPTDRVKQLQRVTIQLDATYDTLRPAQYHPSVDWLAGKGYDRNLARCVHIPNARDFANPRHHREQPFVLMHELAHAYHDQVLNFDNPKIAAAFQEFRKKPAYQKTLHINGSRTRHYALTNPKEFFAEMTESYFGQNDFYPFNSAELKEGEPELFELLESIWGKLP</sequence>
<dbReference type="KEGG" id="tim:GMBLW1_09130"/>
<dbReference type="EMBL" id="LR586016">
    <property type="protein sequence ID" value="VIP03047.1"/>
    <property type="molecule type" value="Genomic_DNA"/>
</dbReference>
<name>A0A6C2YNV2_9BACT</name>
<reference evidence="2" key="1">
    <citation type="submission" date="2019-04" db="EMBL/GenBank/DDBJ databases">
        <authorList>
            <consortium name="Science for Life Laboratories"/>
        </authorList>
    </citation>
    <scope>NUCLEOTIDE SEQUENCE</scope>
    <source>
        <strain evidence="2">MBLW1</strain>
    </source>
</reference>
<organism evidence="2">
    <name type="scientific">Tuwongella immobilis</name>
    <dbReference type="NCBI Taxonomy" id="692036"/>
    <lineage>
        <taxon>Bacteria</taxon>
        <taxon>Pseudomonadati</taxon>
        <taxon>Planctomycetota</taxon>
        <taxon>Planctomycetia</taxon>
        <taxon>Gemmatales</taxon>
        <taxon>Gemmataceae</taxon>
        <taxon>Tuwongella</taxon>
    </lineage>
</organism>
<evidence type="ECO:0000256" key="1">
    <source>
        <dbReference type="SAM" id="SignalP"/>
    </source>
</evidence>
<proteinExistence type="predicted"/>
<dbReference type="SUPFAM" id="SSF55486">
    <property type="entry name" value="Metalloproteases ('zincins'), catalytic domain"/>
    <property type="match status" value="1"/>
</dbReference>
<evidence type="ECO:0000313" key="2">
    <source>
        <dbReference type="EMBL" id="VIP03047.1"/>
    </source>
</evidence>
<gene>
    <name evidence="2" type="ORF">GMBLW1_09130</name>
</gene>
<dbReference type="EMBL" id="LR593887">
    <property type="protein sequence ID" value="VTS03228.1"/>
    <property type="molecule type" value="Genomic_DNA"/>
</dbReference>
<dbReference type="AlphaFoldDB" id="A0A6C2YNV2"/>
<dbReference type="Proteomes" id="UP000464378">
    <property type="component" value="Chromosome"/>
</dbReference>
<accession>A0A6C2YNV2</accession>
<dbReference type="RefSeq" id="WP_162658159.1">
    <property type="nucleotide sequence ID" value="NZ_LR593887.1"/>
</dbReference>
<dbReference type="InParanoid" id="A0A6C2YNV2"/>
<feature type="chain" id="PRO_5036172787" description="Metallopeptidase" evidence="1">
    <location>
        <begin position="23"/>
        <end position="238"/>
    </location>
</feature>